<dbReference type="PROSITE" id="PS01095">
    <property type="entry name" value="GH18_1"/>
    <property type="match status" value="1"/>
</dbReference>
<dbReference type="GO" id="GO:0005576">
    <property type="term" value="C:extracellular region"/>
    <property type="evidence" value="ECO:0007669"/>
    <property type="project" value="TreeGrafter"/>
</dbReference>
<dbReference type="PANTHER" id="PTHR11177:SF360">
    <property type="entry name" value="CHITINASE 4-RELATED"/>
    <property type="match status" value="1"/>
</dbReference>
<dbReference type="InterPro" id="IPR001579">
    <property type="entry name" value="Glyco_hydro_18_chit_AS"/>
</dbReference>
<dbReference type="GO" id="GO:0006032">
    <property type="term" value="P:chitin catabolic process"/>
    <property type="evidence" value="ECO:0007669"/>
    <property type="project" value="UniProtKB-ARBA"/>
</dbReference>
<dbReference type="GO" id="GO:0005975">
    <property type="term" value="P:carbohydrate metabolic process"/>
    <property type="evidence" value="ECO:0007669"/>
    <property type="project" value="InterPro"/>
</dbReference>
<dbReference type="GO" id="GO:0004568">
    <property type="term" value="F:chitinase activity"/>
    <property type="evidence" value="ECO:0007669"/>
    <property type="project" value="UniProtKB-ARBA"/>
</dbReference>
<evidence type="ECO:0000256" key="3">
    <source>
        <dbReference type="RuleBase" id="RU000489"/>
    </source>
</evidence>
<evidence type="ECO:0000259" key="5">
    <source>
        <dbReference type="PROSITE" id="PS51910"/>
    </source>
</evidence>
<feature type="non-terminal residue" evidence="6">
    <location>
        <position position="1"/>
    </location>
</feature>
<dbReference type="InterPro" id="IPR050314">
    <property type="entry name" value="Glycosyl_Hydrlase_18"/>
</dbReference>
<keyword evidence="7" id="KW-1185">Reference proteome</keyword>
<dbReference type="EMBL" id="CAXKWB010068404">
    <property type="protein sequence ID" value="CAL4191929.1"/>
    <property type="molecule type" value="Genomic_DNA"/>
</dbReference>
<dbReference type="AlphaFoldDB" id="A0AAV2SKA0"/>
<keyword evidence="1 3" id="KW-0378">Hydrolase</keyword>
<dbReference type="Pfam" id="PF00704">
    <property type="entry name" value="Glyco_hydro_18"/>
    <property type="match status" value="1"/>
</dbReference>
<evidence type="ECO:0000313" key="7">
    <source>
        <dbReference type="Proteomes" id="UP001497623"/>
    </source>
</evidence>
<dbReference type="GO" id="GO:0008061">
    <property type="term" value="F:chitin binding"/>
    <property type="evidence" value="ECO:0007669"/>
    <property type="project" value="InterPro"/>
</dbReference>
<evidence type="ECO:0000256" key="4">
    <source>
        <dbReference type="RuleBase" id="RU004453"/>
    </source>
</evidence>
<feature type="domain" description="GH18" evidence="5">
    <location>
        <begin position="4"/>
        <end position="228"/>
    </location>
</feature>
<dbReference type="SMART" id="SM00636">
    <property type="entry name" value="Glyco_18"/>
    <property type="match status" value="1"/>
</dbReference>
<feature type="non-terminal residue" evidence="6">
    <location>
        <position position="228"/>
    </location>
</feature>
<dbReference type="Gene3D" id="3.20.20.80">
    <property type="entry name" value="Glycosidases"/>
    <property type="match status" value="1"/>
</dbReference>
<dbReference type="InterPro" id="IPR001223">
    <property type="entry name" value="Glyco_hydro18_cat"/>
</dbReference>
<evidence type="ECO:0000256" key="1">
    <source>
        <dbReference type="ARBA" id="ARBA00022801"/>
    </source>
</evidence>
<gene>
    <name evidence="6" type="ORF">MNOR_LOCUS36685</name>
</gene>
<dbReference type="SUPFAM" id="SSF51445">
    <property type="entry name" value="(Trans)glycosidases"/>
    <property type="match status" value="1"/>
</dbReference>
<dbReference type="Proteomes" id="UP001497623">
    <property type="component" value="Unassembled WGS sequence"/>
</dbReference>
<protein>
    <recommendedName>
        <fullName evidence="5">GH18 domain-containing protein</fullName>
    </recommendedName>
</protein>
<dbReference type="InterPro" id="IPR017853">
    <property type="entry name" value="GH"/>
</dbReference>
<organism evidence="6 7">
    <name type="scientific">Meganyctiphanes norvegica</name>
    <name type="common">Northern krill</name>
    <name type="synonym">Thysanopoda norvegica</name>
    <dbReference type="NCBI Taxonomy" id="48144"/>
    <lineage>
        <taxon>Eukaryota</taxon>
        <taxon>Metazoa</taxon>
        <taxon>Ecdysozoa</taxon>
        <taxon>Arthropoda</taxon>
        <taxon>Crustacea</taxon>
        <taxon>Multicrustacea</taxon>
        <taxon>Malacostraca</taxon>
        <taxon>Eumalacostraca</taxon>
        <taxon>Eucarida</taxon>
        <taxon>Euphausiacea</taxon>
        <taxon>Euphausiidae</taxon>
        <taxon>Meganyctiphanes</taxon>
    </lineage>
</organism>
<sequence length="228" mass="25656">GAESVMLCYWNTYSYGRPGDRAFDVEDIDPHVCTHLIWHTALLDNVTWEVQIRDPDHALCDAGGSCGFQRCVNLKQENPDLKMLLAVSSGESDSPYWSTMAMSPEKRKTFATSCVELLKEHKFDGLDIDWEYPNQRGGLPEDKGNFVFLLSDLREALHPESLILTTAVGNGGWLDSSYDHAGIAEQVDFVNLMTYDIHGPWQDYTHYNSPLYSYPELDALHGNGNSSM</sequence>
<dbReference type="PROSITE" id="PS51910">
    <property type="entry name" value="GH18_2"/>
    <property type="match status" value="1"/>
</dbReference>
<dbReference type="InterPro" id="IPR011583">
    <property type="entry name" value="Chitinase_II/V-like_cat"/>
</dbReference>
<dbReference type="PANTHER" id="PTHR11177">
    <property type="entry name" value="CHITINASE"/>
    <property type="match status" value="1"/>
</dbReference>
<comment type="caution">
    <text evidence="6">The sequence shown here is derived from an EMBL/GenBank/DDBJ whole genome shotgun (WGS) entry which is preliminary data.</text>
</comment>
<name>A0AAV2SKA0_MEGNR</name>
<reference evidence="6 7" key="1">
    <citation type="submission" date="2024-05" db="EMBL/GenBank/DDBJ databases">
        <authorList>
            <person name="Wallberg A."/>
        </authorList>
    </citation>
    <scope>NUCLEOTIDE SEQUENCE [LARGE SCALE GENOMIC DNA]</scope>
</reference>
<evidence type="ECO:0000313" key="6">
    <source>
        <dbReference type="EMBL" id="CAL4191929.1"/>
    </source>
</evidence>
<accession>A0AAV2SKA0</accession>
<evidence type="ECO:0000256" key="2">
    <source>
        <dbReference type="ARBA" id="ARBA00023295"/>
    </source>
</evidence>
<comment type="similarity">
    <text evidence="4">Belongs to the glycosyl hydrolase 18 family.</text>
</comment>
<proteinExistence type="inferred from homology"/>
<keyword evidence="2 3" id="KW-0326">Glycosidase</keyword>